<protein>
    <recommendedName>
        <fullName evidence="3 7">Stress response protein NST1</fullName>
    </recommendedName>
</protein>
<evidence type="ECO:0000256" key="3">
    <source>
        <dbReference type="ARBA" id="ARBA00020733"/>
    </source>
</evidence>
<feature type="compositionally biased region" description="Acidic residues" evidence="8">
    <location>
        <begin position="318"/>
        <end position="333"/>
    </location>
</feature>
<dbReference type="GO" id="GO:0051010">
    <property type="term" value="F:microtubule plus-end binding"/>
    <property type="evidence" value="ECO:0007669"/>
    <property type="project" value="TreeGrafter"/>
</dbReference>
<feature type="compositionally biased region" description="Low complexity" evidence="8">
    <location>
        <begin position="42"/>
        <end position="61"/>
    </location>
</feature>
<comment type="caution">
    <text evidence="9">The sequence shown here is derived from an EMBL/GenBank/DDBJ whole genome shotgun (WGS) entry which is preliminary data.</text>
</comment>
<dbReference type="InterPro" id="IPR025279">
    <property type="entry name" value="NST1"/>
</dbReference>
<evidence type="ECO:0000313" key="10">
    <source>
        <dbReference type="Proteomes" id="UP001321749"/>
    </source>
</evidence>
<evidence type="ECO:0000313" key="9">
    <source>
        <dbReference type="EMBL" id="KAK4466191.1"/>
    </source>
</evidence>
<feature type="compositionally biased region" description="Basic residues" evidence="8">
    <location>
        <begin position="68"/>
        <end position="78"/>
    </location>
</feature>
<feature type="compositionally biased region" description="Basic and acidic residues" evidence="8">
    <location>
        <begin position="364"/>
        <end position="374"/>
    </location>
</feature>
<gene>
    <name evidence="9" type="ORF">QBC42DRAFT_167110</name>
</gene>
<feature type="compositionally biased region" description="Polar residues" evidence="8">
    <location>
        <begin position="132"/>
        <end position="144"/>
    </location>
</feature>
<evidence type="ECO:0000256" key="6">
    <source>
        <dbReference type="ARBA" id="ARBA00023054"/>
    </source>
</evidence>
<feature type="compositionally biased region" description="Basic and acidic residues" evidence="8">
    <location>
        <begin position="453"/>
        <end position="476"/>
    </location>
</feature>
<name>A0AAV9I5C3_9PEZI</name>
<keyword evidence="6 7" id="KW-0175">Coiled coil</keyword>
<keyword evidence="4 7" id="KW-0963">Cytoplasm</keyword>
<feature type="region of interest" description="Disordered" evidence="8">
    <location>
        <begin position="1"/>
        <end position="202"/>
    </location>
</feature>
<feature type="region of interest" description="Disordered" evidence="8">
    <location>
        <begin position="1230"/>
        <end position="1254"/>
    </location>
</feature>
<feature type="compositionally biased region" description="Low complexity" evidence="8">
    <location>
        <begin position="727"/>
        <end position="757"/>
    </location>
</feature>
<feature type="region of interest" description="Disordered" evidence="8">
    <location>
        <begin position="453"/>
        <end position="515"/>
    </location>
</feature>
<reference evidence="9" key="1">
    <citation type="journal article" date="2023" name="Mol. Phylogenet. Evol.">
        <title>Genome-scale phylogeny and comparative genomics of the fungal order Sordariales.</title>
        <authorList>
            <person name="Hensen N."/>
            <person name="Bonometti L."/>
            <person name="Westerberg I."/>
            <person name="Brannstrom I.O."/>
            <person name="Guillou S."/>
            <person name="Cros-Aarteil S."/>
            <person name="Calhoun S."/>
            <person name="Haridas S."/>
            <person name="Kuo A."/>
            <person name="Mondo S."/>
            <person name="Pangilinan J."/>
            <person name="Riley R."/>
            <person name="LaButti K."/>
            <person name="Andreopoulos B."/>
            <person name="Lipzen A."/>
            <person name="Chen C."/>
            <person name="Yan M."/>
            <person name="Daum C."/>
            <person name="Ng V."/>
            <person name="Clum A."/>
            <person name="Steindorff A."/>
            <person name="Ohm R.A."/>
            <person name="Martin F."/>
            <person name="Silar P."/>
            <person name="Natvig D.O."/>
            <person name="Lalanne C."/>
            <person name="Gautier V."/>
            <person name="Ament-Velasquez S.L."/>
            <person name="Kruys A."/>
            <person name="Hutchinson M.I."/>
            <person name="Powell A.J."/>
            <person name="Barry K."/>
            <person name="Miller A.N."/>
            <person name="Grigoriev I.V."/>
            <person name="Debuchy R."/>
            <person name="Gladieux P."/>
            <person name="Hiltunen Thoren M."/>
            <person name="Johannesson H."/>
        </authorList>
    </citation>
    <scope>NUCLEOTIDE SEQUENCE</scope>
    <source>
        <strain evidence="9">PSN324</strain>
    </source>
</reference>
<feature type="compositionally biased region" description="Acidic residues" evidence="8">
    <location>
        <begin position="109"/>
        <end position="123"/>
    </location>
</feature>
<dbReference type="AlphaFoldDB" id="A0AAV9I5C3"/>
<feature type="compositionally biased region" description="Basic and acidic residues" evidence="8">
    <location>
        <begin position="580"/>
        <end position="620"/>
    </location>
</feature>
<dbReference type="EMBL" id="MU864933">
    <property type="protein sequence ID" value="KAK4466191.1"/>
    <property type="molecule type" value="Genomic_DNA"/>
</dbReference>
<dbReference type="PANTHER" id="PTHR18916:SF85">
    <property type="entry name" value="TUBULIN-FOLDING COFACTOR B"/>
    <property type="match status" value="1"/>
</dbReference>
<keyword evidence="10" id="KW-1185">Reference proteome</keyword>
<feature type="compositionally biased region" description="Polar residues" evidence="8">
    <location>
        <begin position="1003"/>
        <end position="1018"/>
    </location>
</feature>
<feature type="compositionally biased region" description="Polar residues" evidence="8">
    <location>
        <begin position="758"/>
        <end position="767"/>
    </location>
</feature>
<sequence length="1254" mass="136882">MKGNRNPPPAPASATSPLSPNSKSTAKYTNKDGSKFITVPKPTASAESSQPSPTSVSTTVAPPAPGVNRKKQKRRAKAAAKAAAEQLAHAGQPTNGTTRPSGPQNQPSEDAEHEEDDQEEDDHDAARDSYDQQENTLQNGSAHESSGKSKKSKKKKKKGNASSSTGDPPNGSANGSHGHPPPPPRSGMSREKIWNTSSQEERERIKEFWLGLDENDRKSLVKVEKDAVLKKMKEQQKHTCSCTVCGRKRTAIEEELEGLYDAYYEELEQYANHPQGEGPPMLQPRHSFGSIGGTRPRGLPSRYSNAQTYQGRIVEHVTDDEEEEDEEEEDDMEGADHEHGEGQDGSLDYSDEDEEDYSEEDAEPSERSHRGDYESQFHIFGNSLTVQGRDRLPILPSFLQSSPSAGTGNNAYGSSSLGGILTVADDLLKNDGKKFIEMMENLAERRMAREIDAREQSERGYSHANGDRYAHDHPSPPDEEEYDDEEEDYEDDEEEDYDSQDEEEDPLTDEQRMEEGRRMFQIFAARMFEQRVLQAYREKVAKERQAKLIEELEAESEQNAQRKAKKAKEAQRRKDRQARKKEAQAEEKARKEAERAAEEAARREEEARKAEEQRQKAEEKRKKKEAQKKAEEEERQRKEAERLRKIHEREENERKAREAKEREKKAREDARLKEKEAREQKEREARQRREEQEKAKREKEAKAKLERENKELKESKEKRKKEDRAAQKAATLAAAPTAAPVTLPKRPAAQQPVAAVPTLSQPPTSYVSPKVTVATPVLTKVPTPVRPRQVSQQESTAATSSGPTSLSGSGPSQNPSPNPITPIHASPGPIGPAGKSGFAAATPYSGPQSVGPSASPMTMPAKALPIQPGPFGMPPMGGSGGVPFPPPGLSQMPPGFGNPMHRDPIFPPIGGFRPLPGMMSMPPGLGAPAAGRGFPLHPPPGFHNPLDSPVAAMAQMAGSGVQKDSSSSHSRQGSGSFESTVSQPIARPTPIGRPASVVHGQRPTINGSPSRNHSTSEINTHLGSSALLEDLDDSFPDFAVHTNRAPMMSMSLPRPGPAFPMVPFGMDPLFPAHHNPWGPPPPQPGLFGPGPPPGFGHSPIGGPSPMSAPWGPVIPQASSFGGHGIVERPVEPRAIAIRKMLRRACELAEAELNPTDSSSKDGFVPLEKIKSQVDVLNHGHHPVDEKELLDICETEGSEVNGGGSFDVHEDGQGNKSIRFVLGDSFPTQQPVQKAVGYHPGSPIGAGSSSIGGSR</sequence>
<dbReference type="PANTHER" id="PTHR18916">
    <property type="entry name" value="DYNACTIN 1-RELATED MICROTUBULE-BINDING"/>
    <property type="match status" value="1"/>
</dbReference>
<feature type="compositionally biased region" description="Low complexity" evidence="8">
    <location>
        <begin position="795"/>
        <end position="813"/>
    </location>
</feature>
<keyword evidence="5 7" id="KW-0346">Stress response</keyword>
<feature type="compositionally biased region" description="Basic residues" evidence="8">
    <location>
        <begin position="148"/>
        <end position="159"/>
    </location>
</feature>
<feature type="region of interest" description="Disordered" evidence="8">
    <location>
        <begin position="955"/>
        <end position="1018"/>
    </location>
</feature>
<dbReference type="GO" id="GO:0005634">
    <property type="term" value="C:nucleus"/>
    <property type="evidence" value="ECO:0007669"/>
    <property type="project" value="TreeGrafter"/>
</dbReference>
<feature type="compositionally biased region" description="Low complexity" evidence="8">
    <location>
        <begin position="965"/>
        <end position="979"/>
    </location>
</feature>
<proteinExistence type="inferred from homology"/>
<feature type="compositionally biased region" description="Polar residues" evidence="8">
    <location>
        <begin position="165"/>
        <end position="175"/>
    </location>
</feature>
<dbReference type="Pfam" id="PF13945">
    <property type="entry name" value="NST1"/>
    <property type="match status" value="1"/>
</dbReference>
<evidence type="ECO:0000256" key="4">
    <source>
        <dbReference type="ARBA" id="ARBA00022490"/>
    </source>
</evidence>
<feature type="region of interest" description="Disordered" evidence="8">
    <location>
        <begin position="552"/>
        <end position="865"/>
    </location>
</feature>
<feature type="region of interest" description="Disordered" evidence="8">
    <location>
        <begin position="270"/>
        <end position="374"/>
    </location>
</feature>
<reference evidence="9" key="2">
    <citation type="submission" date="2023-06" db="EMBL/GenBank/DDBJ databases">
        <authorList>
            <consortium name="Lawrence Berkeley National Laboratory"/>
            <person name="Mondo S.J."/>
            <person name="Hensen N."/>
            <person name="Bonometti L."/>
            <person name="Westerberg I."/>
            <person name="Brannstrom I.O."/>
            <person name="Guillou S."/>
            <person name="Cros-Aarteil S."/>
            <person name="Calhoun S."/>
            <person name="Haridas S."/>
            <person name="Kuo A."/>
            <person name="Pangilinan J."/>
            <person name="Riley R."/>
            <person name="Labutti K."/>
            <person name="Andreopoulos B."/>
            <person name="Lipzen A."/>
            <person name="Chen C."/>
            <person name="Yanf M."/>
            <person name="Daum C."/>
            <person name="Ng V."/>
            <person name="Clum A."/>
            <person name="Steindorff A."/>
            <person name="Ohm R."/>
            <person name="Martin F."/>
            <person name="Silar P."/>
            <person name="Natvig D."/>
            <person name="Lalanne C."/>
            <person name="Gautier V."/>
            <person name="Ament-Velasquez S.L."/>
            <person name="Kruys A."/>
            <person name="Hutchinson M.I."/>
            <person name="Powell A.J."/>
            <person name="Barry K."/>
            <person name="Miller A.N."/>
            <person name="Grigoriev I.V."/>
            <person name="Debuchy R."/>
            <person name="Gladieux P."/>
            <person name="Thoren M.H."/>
            <person name="Johannesson H."/>
        </authorList>
    </citation>
    <scope>NUCLEOTIDE SEQUENCE</scope>
    <source>
        <strain evidence="9">PSN324</strain>
    </source>
</reference>
<evidence type="ECO:0000256" key="2">
    <source>
        <dbReference type="ARBA" id="ARBA00007112"/>
    </source>
</evidence>
<feature type="compositionally biased region" description="Acidic residues" evidence="8">
    <location>
        <begin position="349"/>
        <end position="363"/>
    </location>
</feature>
<organism evidence="9 10">
    <name type="scientific">Cladorrhinum samala</name>
    <dbReference type="NCBI Taxonomy" id="585594"/>
    <lineage>
        <taxon>Eukaryota</taxon>
        <taxon>Fungi</taxon>
        <taxon>Dikarya</taxon>
        <taxon>Ascomycota</taxon>
        <taxon>Pezizomycotina</taxon>
        <taxon>Sordariomycetes</taxon>
        <taxon>Sordariomycetidae</taxon>
        <taxon>Sordariales</taxon>
        <taxon>Podosporaceae</taxon>
        <taxon>Cladorrhinum</taxon>
    </lineage>
</organism>
<dbReference type="GO" id="GO:0031122">
    <property type="term" value="P:cytoplasmic microtubule organization"/>
    <property type="evidence" value="ECO:0007669"/>
    <property type="project" value="TreeGrafter"/>
</dbReference>
<dbReference type="GO" id="GO:0005938">
    <property type="term" value="C:cell cortex"/>
    <property type="evidence" value="ECO:0007669"/>
    <property type="project" value="TreeGrafter"/>
</dbReference>
<comment type="function">
    <text evidence="7">May act as a negative regulator of salt tolerance.</text>
</comment>
<feature type="compositionally biased region" description="Acidic residues" evidence="8">
    <location>
        <begin position="477"/>
        <end position="508"/>
    </location>
</feature>
<evidence type="ECO:0000256" key="1">
    <source>
        <dbReference type="ARBA" id="ARBA00004496"/>
    </source>
</evidence>
<feature type="compositionally biased region" description="Pro residues" evidence="8">
    <location>
        <begin position="1"/>
        <end position="11"/>
    </location>
</feature>
<evidence type="ECO:0000256" key="7">
    <source>
        <dbReference type="RuleBase" id="RU049441"/>
    </source>
</evidence>
<feature type="compositionally biased region" description="Low complexity" evidence="8">
    <location>
        <begin position="1239"/>
        <end position="1254"/>
    </location>
</feature>
<feature type="compositionally biased region" description="Basic and acidic residues" evidence="8">
    <location>
        <begin position="627"/>
        <end position="726"/>
    </location>
</feature>
<feature type="compositionally biased region" description="Basic and acidic residues" evidence="8">
    <location>
        <begin position="188"/>
        <end position="202"/>
    </location>
</feature>
<comment type="similarity">
    <text evidence="2 7">Belongs to the NST1 family.</text>
</comment>
<dbReference type="Proteomes" id="UP001321749">
    <property type="component" value="Unassembled WGS sequence"/>
</dbReference>
<feature type="compositionally biased region" description="Polar residues" evidence="8">
    <location>
        <begin position="92"/>
        <end position="108"/>
    </location>
</feature>
<comment type="subcellular location">
    <subcellularLocation>
        <location evidence="1 7">Cytoplasm</location>
    </subcellularLocation>
</comment>
<evidence type="ECO:0000256" key="8">
    <source>
        <dbReference type="SAM" id="MobiDB-lite"/>
    </source>
</evidence>
<evidence type="ECO:0000256" key="5">
    <source>
        <dbReference type="ARBA" id="ARBA00023016"/>
    </source>
</evidence>
<feature type="compositionally biased region" description="Polar residues" evidence="8">
    <location>
        <begin position="845"/>
        <end position="856"/>
    </location>
</feature>
<dbReference type="GO" id="GO:0035371">
    <property type="term" value="C:microtubule plus-end"/>
    <property type="evidence" value="ECO:0007669"/>
    <property type="project" value="TreeGrafter"/>
</dbReference>
<accession>A0AAV9I5C3</accession>